<name>A0ABR2PX08_9ROSI</name>
<evidence type="ECO:0000313" key="2">
    <source>
        <dbReference type="Proteomes" id="UP001396334"/>
    </source>
</evidence>
<dbReference type="EMBL" id="JBBPBN010000050">
    <property type="protein sequence ID" value="KAK8992966.1"/>
    <property type="molecule type" value="Genomic_DNA"/>
</dbReference>
<keyword evidence="2" id="KW-1185">Reference proteome</keyword>
<gene>
    <name evidence="1" type="ORF">V6N11_049025</name>
</gene>
<dbReference type="Proteomes" id="UP001396334">
    <property type="component" value="Unassembled WGS sequence"/>
</dbReference>
<reference evidence="1 2" key="1">
    <citation type="journal article" date="2024" name="G3 (Bethesda)">
        <title>Genome assembly of Hibiscus sabdariffa L. provides insights into metabolisms of medicinal natural products.</title>
        <authorList>
            <person name="Kim T."/>
        </authorList>
    </citation>
    <scope>NUCLEOTIDE SEQUENCE [LARGE SCALE GENOMIC DNA]</scope>
    <source>
        <strain evidence="1">TK-2024</strain>
        <tissue evidence="1">Old leaves</tissue>
    </source>
</reference>
<evidence type="ECO:0000313" key="1">
    <source>
        <dbReference type="EMBL" id="KAK8992966.1"/>
    </source>
</evidence>
<protein>
    <submittedName>
        <fullName evidence="1">Uncharacterized protein</fullName>
    </submittedName>
</protein>
<sequence>MEPRPGNSSTSFEKGPNSNHFRLVRHLRLSSGNLFKFSQPQIDNSSREFNCSTSSGIDSRLQQSSMNNCIREVQVDNPVGRLVNPLHLCSLNSKREDKPSKLGMDLKF</sequence>
<organism evidence="1 2">
    <name type="scientific">Hibiscus sabdariffa</name>
    <name type="common">roselle</name>
    <dbReference type="NCBI Taxonomy" id="183260"/>
    <lineage>
        <taxon>Eukaryota</taxon>
        <taxon>Viridiplantae</taxon>
        <taxon>Streptophyta</taxon>
        <taxon>Embryophyta</taxon>
        <taxon>Tracheophyta</taxon>
        <taxon>Spermatophyta</taxon>
        <taxon>Magnoliopsida</taxon>
        <taxon>eudicotyledons</taxon>
        <taxon>Gunneridae</taxon>
        <taxon>Pentapetalae</taxon>
        <taxon>rosids</taxon>
        <taxon>malvids</taxon>
        <taxon>Malvales</taxon>
        <taxon>Malvaceae</taxon>
        <taxon>Malvoideae</taxon>
        <taxon>Hibiscus</taxon>
    </lineage>
</organism>
<proteinExistence type="predicted"/>
<accession>A0ABR2PX08</accession>
<comment type="caution">
    <text evidence="1">The sequence shown here is derived from an EMBL/GenBank/DDBJ whole genome shotgun (WGS) entry which is preliminary data.</text>
</comment>